<comment type="caution">
    <text evidence="1">The sequence shown here is derived from an EMBL/GenBank/DDBJ whole genome shotgun (WGS) entry which is preliminary data.</text>
</comment>
<proteinExistence type="predicted"/>
<dbReference type="EMBL" id="NOKQ01000289">
    <property type="protein sequence ID" value="OZS77068.1"/>
    <property type="molecule type" value="Genomic_DNA"/>
</dbReference>
<reference evidence="1 2" key="1">
    <citation type="submission" date="2017-07" db="EMBL/GenBank/DDBJ databases">
        <title>Tetzosporium hominis gen.nov. sp.nov.</title>
        <authorList>
            <person name="Tetz G."/>
            <person name="Tetz V."/>
        </authorList>
    </citation>
    <scope>NUCLEOTIDE SEQUENCE [LARGE SCALE GENOMIC DNA]</scope>
    <source>
        <strain evidence="1 2">VT-49</strain>
    </source>
</reference>
<dbReference type="AlphaFoldDB" id="A0A264W0F7"/>
<sequence>MKAKGCPAPIELLAENLAKLDDQNFILSEAKARKFKCKEIEKLQKVLNAIKEHPSKALFTLNSTLTSESCIAIELN</sequence>
<name>A0A264W0F7_9BACL</name>
<evidence type="ECO:0000313" key="1">
    <source>
        <dbReference type="EMBL" id="OZS77068.1"/>
    </source>
</evidence>
<accession>A0A264W0F7</accession>
<protein>
    <submittedName>
        <fullName evidence="1">Uncharacterized protein</fullName>
    </submittedName>
</protein>
<dbReference type="RefSeq" id="WP_094944201.1">
    <property type="nucleotide sequence ID" value="NZ_NOKQ01000289.1"/>
</dbReference>
<evidence type="ECO:0000313" key="2">
    <source>
        <dbReference type="Proteomes" id="UP000217065"/>
    </source>
</evidence>
<keyword evidence="2" id="KW-1185">Reference proteome</keyword>
<dbReference type="Proteomes" id="UP000217065">
    <property type="component" value="Unassembled WGS sequence"/>
</dbReference>
<gene>
    <name evidence="1" type="ORF">CF394_13075</name>
</gene>
<organism evidence="1 2">
    <name type="scientific">Tetzosporium hominis</name>
    <dbReference type="NCBI Taxonomy" id="2020506"/>
    <lineage>
        <taxon>Bacteria</taxon>
        <taxon>Bacillati</taxon>
        <taxon>Bacillota</taxon>
        <taxon>Bacilli</taxon>
        <taxon>Bacillales</taxon>
        <taxon>Caryophanaceae</taxon>
        <taxon>Tetzosporium</taxon>
    </lineage>
</organism>